<comment type="function">
    <text evidence="8">ABC transporter involved in fatty acid import. Transmembrane domains (TMD) form a pore in the membrane and the ATP-binding domain (NBD) is responsible for energy generation.</text>
</comment>
<dbReference type="InParanoid" id="A0A263D6S0"/>
<dbReference type="Gene3D" id="1.20.1560.10">
    <property type="entry name" value="ABC transporter type 1, transmembrane domain"/>
    <property type="match status" value="1"/>
</dbReference>
<dbReference type="FunFam" id="3.40.50.300:FF:000287">
    <property type="entry name" value="Multidrug ABC transporter ATP-binding protein"/>
    <property type="match status" value="1"/>
</dbReference>
<dbReference type="OrthoDB" id="9806127at2"/>
<evidence type="ECO:0000256" key="6">
    <source>
        <dbReference type="ARBA" id="ARBA00022989"/>
    </source>
</evidence>
<dbReference type="SUPFAM" id="SSF90123">
    <property type="entry name" value="ABC transporter transmembrane region"/>
    <property type="match status" value="1"/>
</dbReference>
<evidence type="ECO:0000259" key="12">
    <source>
        <dbReference type="PROSITE" id="PS50893"/>
    </source>
</evidence>
<feature type="domain" description="ABC transmembrane type-1" evidence="13">
    <location>
        <begin position="24"/>
        <end position="311"/>
    </location>
</feature>
<keyword evidence="2" id="KW-0813">Transport</keyword>
<dbReference type="Pfam" id="PF00664">
    <property type="entry name" value="ABC_membrane"/>
    <property type="match status" value="1"/>
</dbReference>
<comment type="similarity">
    <text evidence="9">Belongs to the ABC transporter superfamily. Lipid exporter (TC 3.A.1.106) family.</text>
</comment>
<dbReference type="Proteomes" id="UP000242444">
    <property type="component" value="Unassembled WGS sequence"/>
</dbReference>
<evidence type="ECO:0000256" key="7">
    <source>
        <dbReference type="ARBA" id="ARBA00023136"/>
    </source>
</evidence>
<keyword evidence="6 11" id="KW-1133">Transmembrane helix</keyword>
<dbReference type="RefSeq" id="WP_094861917.1">
    <property type="nucleotide sequence ID" value="NZ_NKYE01000003.1"/>
</dbReference>
<evidence type="ECO:0000256" key="2">
    <source>
        <dbReference type="ARBA" id="ARBA00022448"/>
    </source>
</evidence>
<dbReference type="PANTHER" id="PTHR43394:SF7">
    <property type="entry name" value="ABC TRANSPORTER B FAMILY MEMBER 28"/>
    <property type="match status" value="1"/>
</dbReference>
<evidence type="ECO:0000313" key="14">
    <source>
        <dbReference type="EMBL" id="OZM74160.1"/>
    </source>
</evidence>
<dbReference type="PROSITE" id="PS50893">
    <property type="entry name" value="ABC_TRANSPORTER_2"/>
    <property type="match status" value="1"/>
</dbReference>
<dbReference type="AlphaFoldDB" id="A0A263D6S0"/>
<evidence type="ECO:0000256" key="11">
    <source>
        <dbReference type="SAM" id="Phobius"/>
    </source>
</evidence>
<organism evidence="14 15">
    <name type="scientific">Amycolatopsis antarctica</name>
    <dbReference type="NCBI Taxonomy" id="1854586"/>
    <lineage>
        <taxon>Bacteria</taxon>
        <taxon>Bacillati</taxon>
        <taxon>Actinomycetota</taxon>
        <taxon>Actinomycetes</taxon>
        <taxon>Pseudonocardiales</taxon>
        <taxon>Pseudonocardiaceae</taxon>
        <taxon>Amycolatopsis</taxon>
    </lineage>
</organism>
<evidence type="ECO:0000256" key="5">
    <source>
        <dbReference type="ARBA" id="ARBA00022840"/>
    </source>
</evidence>
<dbReference type="InterPro" id="IPR039421">
    <property type="entry name" value="Type_1_exporter"/>
</dbReference>
<dbReference type="GO" id="GO:0015421">
    <property type="term" value="F:ABC-type oligopeptide transporter activity"/>
    <property type="evidence" value="ECO:0007669"/>
    <property type="project" value="TreeGrafter"/>
</dbReference>
<dbReference type="Gene3D" id="3.40.50.300">
    <property type="entry name" value="P-loop containing nucleotide triphosphate hydrolases"/>
    <property type="match status" value="1"/>
</dbReference>
<dbReference type="InterPro" id="IPR036640">
    <property type="entry name" value="ABC1_TM_sf"/>
</dbReference>
<sequence>MSGKSGAVRRLLGELAPYRGRIVALVVAGMAGTTLIALVAPMVLGGATDLVLTGVRGNGVDFAALGRTLLSLAGLYVVGAVLAGAQARIAAHVVRRVVFDLRERTSAKLARLPLSHFDRHSRGDLVSRLTNDMDLLQQGLQQVIEQLAVRWFAVLGGVTMMFVVSPLLAVIVLCVMPMAGVLTARIARRAQTDFVRQRAALGALASQVDETYAAHSLVATFGRREQVERAFAERNTAVFEAGTRGETDARSIEPVTFLVTNLIYVLIATVGAARVISGALTVGQIQAFVLYCGRFGNDAGMLAALVGDVQSGLASAKRIFALLDAPEQSPDPPRRRSRGRGSGRVHFERVSFRYDPATPLIEDQSLTIEPGQTVALVGSTGGGKTTLAGLLTRFYEVDSGRITVDGADIAAMHREDVRAFTGLVPQEPWLFHGTVAENIAYGRAGATRAEVLAAARATGVDRFARTLPHGYDTVLGESAGISAGERQLINLARALLADPAILLLDEATSSVDTRSELLVARAMAAVRAGRTSLVIAHRLSTVRDADLILVMEDGRIVERGTHDELLDLCGRYARLHAAQLFPDRTTLA</sequence>
<name>A0A263D6S0_9PSEU</name>
<dbReference type="InterPro" id="IPR003439">
    <property type="entry name" value="ABC_transporter-like_ATP-bd"/>
</dbReference>
<dbReference type="EMBL" id="NKYE01000003">
    <property type="protein sequence ID" value="OZM74160.1"/>
    <property type="molecule type" value="Genomic_DNA"/>
</dbReference>
<evidence type="ECO:0000256" key="9">
    <source>
        <dbReference type="ARBA" id="ARBA00061644"/>
    </source>
</evidence>
<dbReference type="InterPro" id="IPR027417">
    <property type="entry name" value="P-loop_NTPase"/>
</dbReference>
<dbReference type="PANTHER" id="PTHR43394">
    <property type="entry name" value="ATP-DEPENDENT PERMEASE MDL1, MITOCHONDRIAL"/>
    <property type="match status" value="1"/>
</dbReference>
<dbReference type="GO" id="GO:0005524">
    <property type="term" value="F:ATP binding"/>
    <property type="evidence" value="ECO:0007669"/>
    <property type="project" value="UniProtKB-KW"/>
</dbReference>
<dbReference type="SMART" id="SM00382">
    <property type="entry name" value="AAA"/>
    <property type="match status" value="1"/>
</dbReference>
<dbReference type="Pfam" id="PF00005">
    <property type="entry name" value="ABC_tran"/>
    <property type="match status" value="1"/>
</dbReference>
<dbReference type="GO" id="GO:0090374">
    <property type="term" value="P:oligopeptide export from mitochondrion"/>
    <property type="evidence" value="ECO:0007669"/>
    <property type="project" value="TreeGrafter"/>
</dbReference>
<dbReference type="InterPro" id="IPR003593">
    <property type="entry name" value="AAA+_ATPase"/>
</dbReference>
<evidence type="ECO:0000313" key="15">
    <source>
        <dbReference type="Proteomes" id="UP000242444"/>
    </source>
</evidence>
<proteinExistence type="inferred from homology"/>
<feature type="domain" description="ABC transporter" evidence="12">
    <location>
        <begin position="345"/>
        <end position="578"/>
    </location>
</feature>
<feature type="transmembrane region" description="Helical" evidence="11">
    <location>
        <begin position="151"/>
        <end position="179"/>
    </location>
</feature>
<keyword evidence="3 11" id="KW-0812">Transmembrane</keyword>
<keyword evidence="4" id="KW-0547">Nucleotide-binding</keyword>
<dbReference type="PROSITE" id="PS00211">
    <property type="entry name" value="ABC_TRANSPORTER_1"/>
    <property type="match status" value="1"/>
</dbReference>
<gene>
    <name evidence="14" type="ORF">CFN78_07875</name>
</gene>
<dbReference type="GO" id="GO:0005886">
    <property type="term" value="C:plasma membrane"/>
    <property type="evidence" value="ECO:0007669"/>
    <property type="project" value="UniProtKB-SubCell"/>
</dbReference>
<keyword evidence="5 14" id="KW-0067">ATP-binding</keyword>
<keyword evidence="7 11" id="KW-0472">Membrane</keyword>
<feature type="transmembrane region" description="Helical" evidence="11">
    <location>
        <begin position="21"/>
        <end position="44"/>
    </location>
</feature>
<dbReference type="GO" id="GO:0016887">
    <property type="term" value="F:ATP hydrolysis activity"/>
    <property type="evidence" value="ECO:0007669"/>
    <property type="project" value="InterPro"/>
</dbReference>
<dbReference type="InterPro" id="IPR011527">
    <property type="entry name" value="ABC1_TM_dom"/>
</dbReference>
<dbReference type="SUPFAM" id="SSF52540">
    <property type="entry name" value="P-loop containing nucleoside triphosphate hydrolases"/>
    <property type="match status" value="1"/>
</dbReference>
<protein>
    <recommendedName>
        <fullName evidence="10">Fatty acid ABC transporter ATP-binding/permease protein</fullName>
    </recommendedName>
</protein>
<evidence type="ECO:0000256" key="8">
    <source>
        <dbReference type="ARBA" id="ARBA00055053"/>
    </source>
</evidence>
<evidence type="ECO:0000256" key="1">
    <source>
        <dbReference type="ARBA" id="ARBA00004651"/>
    </source>
</evidence>
<evidence type="ECO:0000256" key="10">
    <source>
        <dbReference type="ARBA" id="ARBA00071747"/>
    </source>
</evidence>
<feature type="transmembrane region" description="Helical" evidence="11">
    <location>
        <begin position="64"/>
        <end position="85"/>
    </location>
</feature>
<dbReference type="InterPro" id="IPR017871">
    <property type="entry name" value="ABC_transporter-like_CS"/>
</dbReference>
<comment type="caution">
    <text evidence="14">The sequence shown here is derived from an EMBL/GenBank/DDBJ whole genome shotgun (WGS) entry which is preliminary data.</text>
</comment>
<evidence type="ECO:0000256" key="4">
    <source>
        <dbReference type="ARBA" id="ARBA00022741"/>
    </source>
</evidence>
<evidence type="ECO:0000256" key="3">
    <source>
        <dbReference type="ARBA" id="ARBA00022692"/>
    </source>
</evidence>
<keyword evidence="15" id="KW-1185">Reference proteome</keyword>
<evidence type="ECO:0000259" key="13">
    <source>
        <dbReference type="PROSITE" id="PS50929"/>
    </source>
</evidence>
<reference evidence="14 15" key="1">
    <citation type="submission" date="2017-07" db="EMBL/GenBank/DDBJ databases">
        <title>Amycolatopsis antarcticus sp. nov., isolated from the surface of an Antarcticus brown macroalga.</title>
        <authorList>
            <person name="Wang J."/>
            <person name="Leiva S."/>
            <person name="Huang J."/>
            <person name="Huang Y."/>
        </authorList>
    </citation>
    <scope>NUCLEOTIDE SEQUENCE [LARGE SCALE GENOMIC DNA]</scope>
    <source>
        <strain evidence="14 15">AU-G6</strain>
    </source>
</reference>
<dbReference type="CDD" id="cd18547">
    <property type="entry name" value="ABC_6TM_Tm288_like"/>
    <property type="match status" value="1"/>
</dbReference>
<accession>A0A263D6S0</accession>
<comment type="subcellular location">
    <subcellularLocation>
        <location evidence="1">Cell membrane</location>
        <topology evidence="1">Multi-pass membrane protein</topology>
    </subcellularLocation>
</comment>
<dbReference type="PROSITE" id="PS50929">
    <property type="entry name" value="ABC_TM1F"/>
    <property type="match status" value="1"/>
</dbReference>